<gene>
    <name evidence="1" type="ORF">APC1503_1081</name>
</gene>
<organism evidence="1 2">
    <name type="scientific">Bifidobacterium longum</name>
    <dbReference type="NCBI Taxonomy" id="216816"/>
    <lineage>
        <taxon>Bacteria</taxon>
        <taxon>Bacillati</taxon>
        <taxon>Actinomycetota</taxon>
        <taxon>Actinomycetes</taxon>
        <taxon>Bifidobacteriales</taxon>
        <taxon>Bifidobacteriaceae</taxon>
        <taxon>Bifidobacterium</taxon>
    </lineage>
</organism>
<dbReference type="EMBL" id="PJDT01000016">
    <property type="protein sequence ID" value="PKC89006.1"/>
    <property type="molecule type" value="Genomic_DNA"/>
</dbReference>
<dbReference type="InterPro" id="IPR036614">
    <property type="entry name" value="RusA-like_sf"/>
</dbReference>
<comment type="caution">
    <text evidence="1">The sequence shown here is derived from an EMBL/GenBank/DDBJ whole genome shotgun (WGS) entry which is preliminary data.</text>
</comment>
<sequence>MEQPSEFTLCLPGDPVPKGRPRVYNGHAMTPKRTVRAEERLFAEFRLKYPQAKPYQCPVRLEAEFWMSHRGRPDLDNLLKLVLDSLNGVAYVDDAQVVESHASKRMPDLWVYGAKGKYRKRKSGDPYTCCGHEYEPHLYIRIKPLPEWEPNKQGEQS</sequence>
<name>A0A269T6A0_BIFLN</name>
<dbReference type="AlphaFoldDB" id="A0A269T6A0"/>
<protein>
    <submittedName>
        <fullName evidence="1">Uncharacterized protein</fullName>
    </submittedName>
</protein>
<evidence type="ECO:0000313" key="2">
    <source>
        <dbReference type="Proteomes" id="UP000232654"/>
    </source>
</evidence>
<proteinExistence type="predicted"/>
<accession>A0A269T6A0</accession>
<dbReference type="SUPFAM" id="SSF103084">
    <property type="entry name" value="Holliday junction resolvase RusA"/>
    <property type="match status" value="1"/>
</dbReference>
<dbReference type="RefSeq" id="WP_095347092.1">
    <property type="nucleotide sequence ID" value="NZ_JAIZGW010000005.1"/>
</dbReference>
<dbReference type="GO" id="GO:0006281">
    <property type="term" value="P:DNA repair"/>
    <property type="evidence" value="ECO:0007669"/>
    <property type="project" value="InterPro"/>
</dbReference>
<evidence type="ECO:0000313" key="1">
    <source>
        <dbReference type="EMBL" id="PKC89006.1"/>
    </source>
</evidence>
<dbReference type="Gene3D" id="3.30.1330.70">
    <property type="entry name" value="Holliday junction resolvase RusA"/>
    <property type="match status" value="1"/>
</dbReference>
<dbReference type="Proteomes" id="UP000232654">
    <property type="component" value="Unassembled WGS sequence"/>
</dbReference>
<dbReference type="GO" id="GO:0006310">
    <property type="term" value="P:DNA recombination"/>
    <property type="evidence" value="ECO:0007669"/>
    <property type="project" value="InterPro"/>
</dbReference>
<dbReference type="GO" id="GO:0000287">
    <property type="term" value="F:magnesium ion binding"/>
    <property type="evidence" value="ECO:0007669"/>
    <property type="project" value="InterPro"/>
</dbReference>
<dbReference type="InterPro" id="IPR008822">
    <property type="entry name" value="Endonuclease_RusA-like"/>
</dbReference>
<dbReference type="Pfam" id="PF05866">
    <property type="entry name" value="RusA"/>
    <property type="match status" value="1"/>
</dbReference>
<reference evidence="1 2" key="1">
    <citation type="submission" date="2017-12" db="EMBL/GenBank/DDBJ databases">
        <title>Bifidobacterium longum APC/DPC strains.</title>
        <authorList>
            <person name="Arboleya S."/>
        </authorList>
    </citation>
    <scope>NUCLEOTIDE SEQUENCE [LARGE SCALE GENOMIC DNA]</scope>
    <source>
        <strain evidence="1 2">APC1503</strain>
    </source>
</reference>